<keyword evidence="1" id="KW-0472">Membrane</keyword>
<dbReference type="RefSeq" id="WP_088077171.1">
    <property type="nucleotide sequence ID" value="NZ_JAHQCR010000008.1"/>
</dbReference>
<protein>
    <submittedName>
        <fullName evidence="2">Uncharacterized protein</fullName>
    </submittedName>
</protein>
<keyword evidence="1" id="KW-0812">Transmembrane</keyword>
<organism evidence="2 3">
    <name type="scientific">Evansella alkalicola</name>
    <dbReference type="NCBI Taxonomy" id="745819"/>
    <lineage>
        <taxon>Bacteria</taxon>
        <taxon>Bacillati</taxon>
        <taxon>Bacillota</taxon>
        <taxon>Bacilli</taxon>
        <taxon>Bacillales</taxon>
        <taxon>Bacillaceae</taxon>
        <taxon>Evansella</taxon>
    </lineage>
</organism>
<evidence type="ECO:0000313" key="3">
    <source>
        <dbReference type="Proteomes" id="UP000790580"/>
    </source>
</evidence>
<feature type="transmembrane region" description="Helical" evidence="1">
    <location>
        <begin position="45"/>
        <end position="66"/>
    </location>
</feature>
<accession>A0ABS6JN29</accession>
<feature type="transmembrane region" description="Helical" evidence="1">
    <location>
        <begin position="87"/>
        <end position="105"/>
    </location>
</feature>
<evidence type="ECO:0000256" key="1">
    <source>
        <dbReference type="SAM" id="Phobius"/>
    </source>
</evidence>
<sequence length="107" mass="12624">MEEPKKINKKNKILAFVILPFYIILLLTLFNFLFTDNWEGVISLLGYYTGIYLIYLLYPILFTDIYEKVFYIDGDLSLFKKIKRNKFFFIVQTLLGIGLGILFSFSP</sequence>
<dbReference type="EMBL" id="JAHQCR010000008">
    <property type="protein sequence ID" value="MBU9719963.1"/>
    <property type="molecule type" value="Genomic_DNA"/>
</dbReference>
<gene>
    <name evidence="2" type="ORF">KS407_00735</name>
</gene>
<name>A0ABS6JN29_9BACI</name>
<comment type="caution">
    <text evidence="2">The sequence shown here is derived from an EMBL/GenBank/DDBJ whole genome shotgun (WGS) entry which is preliminary data.</text>
</comment>
<reference evidence="2 3" key="1">
    <citation type="submission" date="2021-06" db="EMBL/GenBank/DDBJ databases">
        <title>Bacillus sp. RD4P76, an endophyte from a halophyte.</title>
        <authorList>
            <person name="Sun J.-Q."/>
        </authorList>
    </citation>
    <scope>NUCLEOTIDE SEQUENCE [LARGE SCALE GENOMIC DNA]</scope>
    <source>
        <strain evidence="2 3">JCM 17098</strain>
    </source>
</reference>
<feature type="transmembrane region" description="Helical" evidence="1">
    <location>
        <begin position="12"/>
        <end position="33"/>
    </location>
</feature>
<proteinExistence type="predicted"/>
<keyword evidence="1" id="KW-1133">Transmembrane helix</keyword>
<evidence type="ECO:0000313" key="2">
    <source>
        <dbReference type="EMBL" id="MBU9719963.1"/>
    </source>
</evidence>
<dbReference type="Proteomes" id="UP000790580">
    <property type="component" value="Unassembled WGS sequence"/>
</dbReference>
<keyword evidence="3" id="KW-1185">Reference proteome</keyword>